<keyword evidence="4" id="KW-1185">Reference proteome</keyword>
<dbReference type="Pfam" id="PF07853">
    <property type="entry name" value="DUF1648"/>
    <property type="match status" value="1"/>
</dbReference>
<dbReference type="eggNOG" id="COG4194">
    <property type="taxonomic scope" value="Bacteria"/>
</dbReference>
<keyword evidence="1" id="KW-0472">Membrane</keyword>
<accession>A0A074LNC6</accession>
<evidence type="ECO:0000313" key="4">
    <source>
        <dbReference type="Proteomes" id="UP000027931"/>
    </source>
</evidence>
<feature type="transmembrane region" description="Helical" evidence="1">
    <location>
        <begin position="20"/>
        <end position="41"/>
    </location>
</feature>
<dbReference type="STRING" id="1157490.EL26_17755"/>
<dbReference type="Proteomes" id="UP000027931">
    <property type="component" value="Unassembled WGS sequence"/>
</dbReference>
<name>A0A074LNC6_9BACL</name>
<gene>
    <name evidence="3" type="ORF">EL26_17755</name>
</gene>
<organism evidence="3 4">
    <name type="scientific">Tumebacillus flagellatus</name>
    <dbReference type="NCBI Taxonomy" id="1157490"/>
    <lineage>
        <taxon>Bacteria</taxon>
        <taxon>Bacillati</taxon>
        <taxon>Bacillota</taxon>
        <taxon>Bacilli</taxon>
        <taxon>Bacillales</taxon>
        <taxon>Alicyclobacillaceae</taxon>
        <taxon>Tumebacillus</taxon>
    </lineage>
</organism>
<sequence>MNNRPVLHIPKTALEKWHDWISVLLLLAAMGYLAFVGPQLPEIIPTHVNGSGDVNGWGNKWVLLLMPLLSIVLFIGFTVLSKFPHTFNYRQAITEENAFRQYRMGRLVLSWVKLFTVVLFTGIEWFMIQLAFS</sequence>
<dbReference type="InterPro" id="IPR012867">
    <property type="entry name" value="DUF1648"/>
</dbReference>
<evidence type="ECO:0000313" key="3">
    <source>
        <dbReference type="EMBL" id="KEO82015.1"/>
    </source>
</evidence>
<keyword evidence="1" id="KW-0812">Transmembrane</keyword>
<evidence type="ECO:0000259" key="2">
    <source>
        <dbReference type="Pfam" id="PF07853"/>
    </source>
</evidence>
<protein>
    <recommendedName>
        <fullName evidence="2">DUF1648 domain-containing protein</fullName>
    </recommendedName>
</protein>
<feature type="domain" description="DUF1648" evidence="2">
    <location>
        <begin position="24"/>
        <end position="70"/>
    </location>
</feature>
<comment type="caution">
    <text evidence="3">The sequence shown here is derived from an EMBL/GenBank/DDBJ whole genome shotgun (WGS) entry which is preliminary data.</text>
</comment>
<feature type="transmembrane region" description="Helical" evidence="1">
    <location>
        <begin position="61"/>
        <end position="80"/>
    </location>
</feature>
<feature type="transmembrane region" description="Helical" evidence="1">
    <location>
        <begin position="107"/>
        <end position="128"/>
    </location>
</feature>
<keyword evidence="1" id="KW-1133">Transmembrane helix</keyword>
<evidence type="ECO:0000256" key="1">
    <source>
        <dbReference type="SAM" id="Phobius"/>
    </source>
</evidence>
<dbReference type="EMBL" id="JMIR01000029">
    <property type="protein sequence ID" value="KEO82015.1"/>
    <property type="molecule type" value="Genomic_DNA"/>
</dbReference>
<dbReference type="AlphaFoldDB" id="A0A074LNC6"/>
<proteinExistence type="predicted"/>
<reference evidence="3 4" key="1">
    <citation type="journal article" date="2013" name="Int. J. Syst. Evol. Microbiol.">
        <title>Tumebacillus flagellatus sp. nov., an alpha-amylase/pullulanase-producing bacterium isolated from cassava wastewater.</title>
        <authorList>
            <person name="Wang Q."/>
            <person name="Xie N."/>
            <person name="Qin Y."/>
            <person name="Shen N."/>
            <person name="Zhu J."/>
            <person name="Mi H."/>
            <person name="Huang R."/>
        </authorList>
    </citation>
    <scope>NUCLEOTIDE SEQUENCE [LARGE SCALE GENOMIC DNA]</scope>
    <source>
        <strain evidence="3 4">GST4</strain>
    </source>
</reference>